<evidence type="ECO:0000313" key="3">
    <source>
        <dbReference type="Proteomes" id="UP000886595"/>
    </source>
</evidence>
<accession>A0A8X7PWV2</accession>
<gene>
    <name evidence="2" type="ORF">Bca52824_078499</name>
</gene>
<protein>
    <submittedName>
        <fullName evidence="2">Uncharacterized protein</fullName>
    </submittedName>
</protein>
<comment type="caution">
    <text evidence="2">The sequence shown here is derived from an EMBL/GenBank/DDBJ whole genome shotgun (WGS) entry which is preliminary data.</text>
</comment>
<sequence>MDDETPILSIELGHLQSCRRSEELESSSLLPRAPPSESLQLLRGLCKNEPTSEDKATPGGIGASTGSHRSRLRPASSR</sequence>
<organism evidence="2 3">
    <name type="scientific">Brassica carinata</name>
    <name type="common">Ethiopian mustard</name>
    <name type="synonym">Abyssinian cabbage</name>
    <dbReference type="NCBI Taxonomy" id="52824"/>
    <lineage>
        <taxon>Eukaryota</taxon>
        <taxon>Viridiplantae</taxon>
        <taxon>Streptophyta</taxon>
        <taxon>Embryophyta</taxon>
        <taxon>Tracheophyta</taxon>
        <taxon>Spermatophyta</taxon>
        <taxon>Magnoliopsida</taxon>
        <taxon>eudicotyledons</taxon>
        <taxon>Gunneridae</taxon>
        <taxon>Pentapetalae</taxon>
        <taxon>rosids</taxon>
        <taxon>malvids</taxon>
        <taxon>Brassicales</taxon>
        <taxon>Brassicaceae</taxon>
        <taxon>Brassiceae</taxon>
        <taxon>Brassica</taxon>
    </lineage>
</organism>
<feature type="region of interest" description="Disordered" evidence="1">
    <location>
        <begin position="46"/>
        <end position="78"/>
    </location>
</feature>
<dbReference type="Proteomes" id="UP000886595">
    <property type="component" value="Unassembled WGS sequence"/>
</dbReference>
<proteinExistence type="predicted"/>
<dbReference type="AlphaFoldDB" id="A0A8X7PWV2"/>
<evidence type="ECO:0000313" key="2">
    <source>
        <dbReference type="EMBL" id="KAG2259205.1"/>
    </source>
</evidence>
<keyword evidence="3" id="KW-1185">Reference proteome</keyword>
<evidence type="ECO:0000256" key="1">
    <source>
        <dbReference type="SAM" id="MobiDB-lite"/>
    </source>
</evidence>
<reference evidence="2 3" key="1">
    <citation type="submission" date="2020-02" db="EMBL/GenBank/DDBJ databases">
        <authorList>
            <person name="Ma Q."/>
            <person name="Huang Y."/>
            <person name="Song X."/>
            <person name="Pei D."/>
        </authorList>
    </citation>
    <scope>NUCLEOTIDE SEQUENCE [LARGE SCALE GENOMIC DNA]</scope>
    <source>
        <strain evidence="2">Sxm20200214</strain>
        <tissue evidence="2">Leaf</tissue>
    </source>
</reference>
<dbReference type="EMBL" id="JAAMPC010000015">
    <property type="protein sequence ID" value="KAG2259205.1"/>
    <property type="molecule type" value="Genomic_DNA"/>
</dbReference>
<name>A0A8X7PWV2_BRACI</name>